<feature type="coiled-coil region" evidence="1">
    <location>
        <begin position="243"/>
        <end position="270"/>
    </location>
</feature>
<proteinExistence type="predicted"/>
<organism evidence="3 4">
    <name type="scientific">Mycolicibacterium arenosum</name>
    <dbReference type="NCBI Taxonomy" id="2952157"/>
    <lineage>
        <taxon>Bacteria</taxon>
        <taxon>Bacillati</taxon>
        <taxon>Actinomycetota</taxon>
        <taxon>Actinomycetes</taxon>
        <taxon>Mycobacteriales</taxon>
        <taxon>Mycobacteriaceae</taxon>
        <taxon>Mycolicibacterium</taxon>
    </lineage>
</organism>
<dbReference type="GO" id="GO:0006508">
    <property type="term" value="P:proteolysis"/>
    <property type="evidence" value="ECO:0007669"/>
    <property type="project" value="UniProtKB-KW"/>
</dbReference>
<feature type="chain" id="PRO_5046900355" evidence="2">
    <location>
        <begin position="24"/>
        <end position="310"/>
    </location>
</feature>
<protein>
    <submittedName>
        <fullName evidence="3">Membrane protease subunit, stomatin/prohibitin</fullName>
    </submittedName>
</protein>
<dbReference type="Proteomes" id="UP001651690">
    <property type="component" value="Unassembled WGS sequence"/>
</dbReference>
<evidence type="ECO:0000256" key="1">
    <source>
        <dbReference type="SAM" id="Coils"/>
    </source>
</evidence>
<comment type="caution">
    <text evidence="3">The sequence shown here is derived from an EMBL/GenBank/DDBJ whole genome shotgun (WGS) entry which is preliminary data.</text>
</comment>
<keyword evidence="1" id="KW-0175">Coiled coil</keyword>
<sequence>MSKWGIAGVAAVAVLGTVFGLSACTTARVTAGQTAIIVDNYVLIPTDPAIIECLQEETSEIYGSVDVYRYPARQISWDATFDTGAEREPYVVVSNAKAPAELLVPVSVTFDLTTDCEKLKSFHREFGTKYQGWLNEDGLPSDGWIQLLNYVVGQPLEQTLIRVSQKYTWQQIWNDEAIRVEFQNALRQELPNASKARTNGQDYFSNFQVTVLKPEPRDEGLKEAIIAEQKAIADGRATEAKGIAEANAKKAAAEAEIATAQAQTELARQRALQQAAEISGYPSVEDYLRSKAIDAGQNPYQPTYVVPQGG</sequence>
<dbReference type="GO" id="GO:0008233">
    <property type="term" value="F:peptidase activity"/>
    <property type="evidence" value="ECO:0007669"/>
    <property type="project" value="UniProtKB-KW"/>
</dbReference>
<reference evidence="3 4" key="1">
    <citation type="submission" date="2022-06" db="EMBL/GenBank/DDBJ databases">
        <title>Mycolicibacterium sp. CAU 1645 isolated from seawater.</title>
        <authorList>
            <person name="Kim W."/>
        </authorList>
    </citation>
    <scope>NUCLEOTIDE SEQUENCE [LARGE SCALE GENOMIC DNA]</scope>
    <source>
        <strain evidence="3 4">CAU 1645</strain>
    </source>
</reference>
<evidence type="ECO:0000313" key="4">
    <source>
        <dbReference type="Proteomes" id="UP001651690"/>
    </source>
</evidence>
<dbReference type="EMBL" id="JANDBD010000008">
    <property type="protein sequence ID" value="MCP9274495.1"/>
    <property type="molecule type" value="Genomic_DNA"/>
</dbReference>
<evidence type="ECO:0000313" key="3">
    <source>
        <dbReference type="EMBL" id="MCP9274495.1"/>
    </source>
</evidence>
<name>A0ABT1M5R9_9MYCO</name>
<gene>
    <name evidence="3" type="ORF">NM203_20080</name>
</gene>
<feature type="signal peptide" evidence="2">
    <location>
        <begin position="1"/>
        <end position="23"/>
    </location>
</feature>
<keyword evidence="3" id="KW-0378">Hydrolase</keyword>
<keyword evidence="2" id="KW-0732">Signal</keyword>
<dbReference type="RefSeq" id="WP_255062290.1">
    <property type="nucleotide sequence ID" value="NZ_JANDBD010000008.1"/>
</dbReference>
<keyword evidence="3" id="KW-0645">Protease</keyword>
<dbReference type="PROSITE" id="PS51257">
    <property type="entry name" value="PROKAR_LIPOPROTEIN"/>
    <property type="match status" value="1"/>
</dbReference>
<accession>A0ABT1M5R9</accession>
<evidence type="ECO:0000256" key="2">
    <source>
        <dbReference type="SAM" id="SignalP"/>
    </source>
</evidence>
<keyword evidence="4" id="KW-1185">Reference proteome</keyword>